<dbReference type="EMBL" id="QZKU01000115">
    <property type="protein sequence ID" value="RJP17383.1"/>
    <property type="molecule type" value="Genomic_DNA"/>
</dbReference>
<dbReference type="InterPro" id="IPR036249">
    <property type="entry name" value="Thioredoxin-like_sf"/>
</dbReference>
<protein>
    <recommendedName>
        <fullName evidence="3">Thioredoxin domain-containing protein</fullName>
    </recommendedName>
</protein>
<organism evidence="1 2">
    <name type="scientific">Abyssobacteria bacterium (strain SURF_5)</name>
    <dbReference type="NCBI Taxonomy" id="2093360"/>
    <lineage>
        <taxon>Bacteria</taxon>
        <taxon>Pseudomonadati</taxon>
        <taxon>Candidatus Hydrogenedentota</taxon>
        <taxon>Candidatus Abyssobacteria</taxon>
    </lineage>
</organism>
<reference evidence="1 2" key="1">
    <citation type="journal article" date="2017" name="ISME J.">
        <title>Energy and carbon metabolisms in a deep terrestrial subsurface fluid microbial community.</title>
        <authorList>
            <person name="Momper L."/>
            <person name="Jungbluth S.P."/>
            <person name="Lee M.D."/>
            <person name="Amend J.P."/>
        </authorList>
    </citation>
    <scope>NUCLEOTIDE SEQUENCE [LARGE SCALE GENOMIC DNA]</scope>
    <source>
        <strain evidence="1">SURF_5</strain>
    </source>
</reference>
<proteinExistence type="predicted"/>
<dbReference type="SUPFAM" id="SSF52833">
    <property type="entry name" value="Thioredoxin-like"/>
    <property type="match status" value="1"/>
</dbReference>
<dbReference type="AlphaFoldDB" id="A0A3A4N6G1"/>
<sequence length="150" mass="16805">MRLIRRALLLEMVFALVLFGTACKQGTVLGSAAGSSPQTGENESDLALSAILFVNEMSCPCTREQCRVAEGIVQALKADFSSRMRFKTIDYELENETAKPLMEKYDAIMLPVLVVLEGDRLVWLCEDFSDENAVRAKIEELVLRVDNQRK</sequence>
<evidence type="ECO:0008006" key="3">
    <source>
        <dbReference type="Google" id="ProtNLM"/>
    </source>
</evidence>
<gene>
    <name evidence="1" type="ORF">C4520_16590</name>
</gene>
<accession>A0A3A4N6G1</accession>
<name>A0A3A4N6G1_ABYX5</name>
<evidence type="ECO:0000313" key="2">
    <source>
        <dbReference type="Proteomes" id="UP000265882"/>
    </source>
</evidence>
<dbReference type="PROSITE" id="PS51257">
    <property type="entry name" value="PROKAR_LIPOPROTEIN"/>
    <property type="match status" value="1"/>
</dbReference>
<dbReference type="Proteomes" id="UP000265882">
    <property type="component" value="Unassembled WGS sequence"/>
</dbReference>
<comment type="caution">
    <text evidence="1">The sequence shown here is derived from an EMBL/GenBank/DDBJ whole genome shotgun (WGS) entry which is preliminary data.</text>
</comment>
<evidence type="ECO:0000313" key="1">
    <source>
        <dbReference type="EMBL" id="RJP17383.1"/>
    </source>
</evidence>